<proteinExistence type="predicted"/>
<feature type="transmembrane region" description="Helical" evidence="1">
    <location>
        <begin position="76"/>
        <end position="96"/>
    </location>
</feature>
<feature type="transmembrane region" description="Helical" evidence="1">
    <location>
        <begin position="480"/>
        <end position="497"/>
    </location>
</feature>
<feature type="transmembrane region" description="Helical" evidence="1">
    <location>
        <begin position="142"/>
        <end position="160"/>
    </location>
</feature>
<dbReference type="PANTHER" id="PTHR16214">
    <property type="entry name" value="TRANSMEMBRANE PROTEIN 260"/>
    <property type="match status" value="1"/>
</dbReference>
<dbReference type="PANTHER" id="PTHR16214:SF3">
    <property type="entry name" value="TRANSMEMBRANE PROTEIN 260"/>
    <property type="match status" value="1"/>
</dbReference>
<dbReference type="Pfam" id="PF11028">
    <property type="entry name" value="TMEM260-like"/>
    <property type="match status" value="1"/>
</dbReference>
<feature type="transmembrane region" description="Helical" evidence="1">
    <location>
        <begin position="256"/>
        <end position="272"/>
    </location>
</feature>
<feature type="transmembrane region" description="Helical" evidence="1">
    <location>
        <begin position="344"/>
        <end position="366"/>
    </location>
</feature>
<name>A0A7V2ZHZ1_9BACT</name>
<gene>
    <name evidence="2" type="ORF">ENS31_01990</name>
</gene>
<reference evidence="2" key="1">
    <citation type="journal article" date="2020" name="mSystems">
        <title>Genome- and Community-Level Interaction Insights into Carbon Utilization and Element Cycling Functions of Hydrothermarchaeota in Hydrothermal Sediment.</title>
        <authorList>
            <person name="Zhou Z."/>
            <person name="Liu Y."/>
            <person name="Xu W."/>
            <person name="Pan J."/>
            <person name="Luo Z.H."/>
            <person name="Li M."/>
        </authorList>
    </citation>
    <scope>NUCLEOTIDE SEQUENCE [LARGE SCALE GENOMIC DNA]</scope>
    <source>
        <strain evidence="2">SpSt-479</strain>
    </source>
</reference>
<feature type="transmembrane region" description="Helical" evidence="1">
    <location>
        <begin position="504"/>
        <end position="522"/>
    </location>
</feature>
<feature type="transmembrane region" description="Helical" evidence="1">
    <location>
        <begin position="52"/>
        <end position="69"/>
    </location>
</feature>
<comment type="caution">
    <text evidence="2">The sequence shown here is derived from an EMBL/GenBank/DDBJ whole genome shotgun (WGS) entry which is preliminary data.</text>
</comment>
<feature type="transmembrane region" description="Helical" evidence="1">
    <location>
        <begin position="281"/>
        <end position="299"/>
    </location>
</feature>
<dbReference type="InterPro" id="IPR021280">
    <property type="entry name" value="TMEM260-like"/>
</dbReference>
<feature type="transmembrane region" description="Helical" evidence="1">
    <location>
        <begin position="215"/>
        <end position="236"/>
    </location>
</feature>
<organism evidence="2">
    <name type="scientific">Ignavibacterium album</name>
    <dbReference type="NCBI Taxonomy" id="591197"/>
    <lineage>
        <taxon>Bacteria</taxon>
        <taxon>Pseudomonadati</taxon>
        <taxon>Ignavibacteriota</taxon>
        <taxon>Ignavibacteria</taxon>
        <taxon>Ignavibacteriales</taxon>
        <taxon>Ignavibacteriaceae</taxon>
        <taxon>Ignavibacterium</taxon>
    </lineage>
</organism>
<accession>A0A7V2ZHZ1</accession>
<dbReference type="AlphaFoldDB" id="A0A7V2ZHZ1"/>
<feature type="transmembrane region" description="Helical" evidence="1">
    <location>
        <begin position="534"/>
        <end position="559"/>
    </location>
</feature>
<feature type="transmembrane region" description="Helical" evidence="1">
    <location>
        <begin position="116"/>
        <end position="135"/>
    </location>
</feature>
<dbReference type="InterPro" id="IPR052724">
    <property type="entry name" value="GT117_domain-containing"/>
</dbReference>
<protein>
    <submittedName>
        <fullName evidence="2">DUF2723 domain-containing protein</fullName>
    </submittedName>
</protein>
<feature type="transmembrane region" description="Helical" evidence="1">
    <location>
        <begin position="172"/>
        <end position="203"/>
    </location>
</feature>
<keyword evidence="1" id="KW-0812">Transmembrane</keyword>
<feature type="transmembrane region" description="Helical" evidence="1">
    <location>
        <begin position="319"/>
        <end position="337"/>
    </location>
</feature>
<dbReference type="Gene3D" id="1.25.40.10">
    <property type="entry name" value="Tetratricopeptide repeat domain"/>
    <property type="match status" value="1"/>
</dbReference>
<keyword evidence="1" id="KW-1133">Transmembrane helix</keyword>
<feature type="transmembrane region" description="Helical" evidence="1">
    <location>
        <begin position="571"/>
        <end position="593"/>
    </location>
</feature>
<evidence type="ECO:0000256" key="1">
    <source>
        <dbReference type="SAM" id="Phobius"/>
    </source>
</evidence>
<sequence>MNLKTLNRIFAATVFIISLWQFAVTVQPSVSFWDCGEFIAASYYLQVPHPPGTPFFLIVGNVFSKIPFVENIGLRVNFVSVISSALSVLLLYLIAIKLIKNYKQKEPENLFEALTLYISAAIGALAFSFSDTFWFNGVEAEVYAFSTFLFAAVTYLIMRWNERADNPDAEKYIIMIAYLVGLSTGVHLMSVLAIVPVVMIIMFRKYVNDEESLKKTSYIFLLHSAIILLLAIFWWAGETSTTPPSPEQYQAFDSKFKIFILGISALIMGIYYKKVFTRNSFYMPLIIGGIALAATYPGVVKYFPALLTAIGGENITIELLVVLITFAVLGYFVHYAVKNNKPTLHLVFMSAIFILLGFTTFAMVIIRSNQNPPMNENEPNTFPKLEKYLNREQYGDFPTFKRRFSAEPHQQGIYTNYSSDLDFFYTYQMNHMMTRYWLWNFAGREGWVQDQGANIAPFNGIGNAFGKLIGVKFAGDIKDSLFGIPFLIGLLGIYFHFRKDWKMASAFMIMFILMGYLTAFYQNQQQPQPRERDYFYVGAFFVFAIWISVGIHGLIELALEKIKRPSFRQATAVGIMVLGIVLIPVKMFSANYFTHDRSRNWVPWDYSYNLLQSCAPNSVLFTNGDNDTFPLWYLQDVEGVRRDVKIVNLSLLNTDWYIRQMKNNDPYGVGTVRIRFSDDQINQLRPMQFSATQLSLPLPRSSSEQGVSNDFVQKYQIKDSTILKEGKITWTMQPTLNFGNVTGIRVQDIMVREIVEANNWERPIYFAVTCSDDSKIGLHDYLRMEGMAFRLVPEKRSATVEFVEPNILAEQLKENPGYSKDYQPGFKFRGLNDPTIFLDDNHKRMIQNYRNAFIRMTLYYLSKGQNELAAKTLDEMEEKMPNKLIPLELGLMYELGNLYARAGAMTQFNKIAAEVETLALQKLEENPSDVQSFYNPYRILMDIYENQSRNDKLYELWKRIEAMYPNDPNVKANVERYRMLLQNKDTSKVN</sequence>
<dbReference type="EMBL" id="DSUJ01000008">
    <property type="protein sequence ID" value="HFI90282.1"/>
    <property type="molecule type" value="Genomic_DNA"/>
</dbReference>
<evidence type="ECO:0000313" key="2">
    <source>
        <dbReference type="EMBL" id="HFI90282.1"/>
    </source>
</evidence>
<dbReference type="InterPro" id="IPR011990">
    <property type="entry name" value="TPR-like_helical_dom_sf"/>
</dbReference>
<keyword evidence="1" id="KW-0472">Membrane</keyword>